<evidence type="ECO:0000313" key="3">
    <source>
        <dbReference type="Proteomes" id="UP000596742"/>
    </source>
</evidence>
<evidence type="ECO:0000256" key="1">
    <source>
        <dbReference type="SAM" id="Coils"/>
    </source>
</evidence>
<name>A0A8B6EF71_MYTGA</name>
<gene>
    <name evidence="2" type="ORF">MGAL_10B064952</name>
</gene>
<dbReference type="EMBL" id="UYJE01005012">
    <property type="protein sequence ID" value="VDI33140.1"/>
    <property type="molecule type" value="Genomic_DNA"/>
</dbReference>
<organism evidence="2 3">
    <name type="scientific">Mytilus galloprovincialis</name>
    <name type="common">Mediterranean mussel</name>
    <dbReference type="NCBI Taxonomy" id="29158"/>
    <lineage>
        <taxon>Eukaryota</taxon>
        <taxon>Metazoa</taxon>
        <taxon>Spiralia</taxon>
        <taxon>Lophotrochozoa</taxon>
        <taxon>Mollusca</taxon>
        <taxon>Bivalvia</taxon>
        <taxon>Autobranchia</taxon>
        <taxon>Pteriomorphia</taxon>
        <taxon>Mytilida</taxon>
        <taxon>Mytiloidea</taxon>
        <taxon>Mytilidae</taxon>
        <taxon>Mytilinae</taxon>
        <taxon>Mytilus</taxon>
    </lineage>
</organism>
<keyword evidence="1" id="KW-0175">Coiled coil</keyword>
<feature type="coiled-coil region" evidence="1">
    <location>
        <begin position="487"/>
        <end position="641"/>
    </location>
</feature>
<feature type="coiled-coil region" evidence="1">
    <location>
        <begin position="274"/>
        <end position="372"/>
    </location>
</feature>
<proteinExistence type="predicted"/>
<dbReference type="OrthoDB" id="10064612at2759"/>
<keyword evidence="3" id="KW-1185">Reference proteome</keyword>
<protein>
    <recommendedName>
        <fullName evidence="4">B box-type domain-containing protein</fullName>
    </recommendedName>
</protein>
<evidence type="ECO:0000313" key="2">
    <source>
        <dbReference type="EMBL" id="VDI33140.1"/>
    </source>
</evidence>
<evidence type="ECO:0008006" key="4">
    <source>
        <dbReference type="Google" id="ProtNLM"/>
    </source>
</evidence>
<accession>A0A8B6EF71</accession>
<sequence>MSDNLKPCNICGTKNSSLHFCDECGLQCCQQCLSQHKITKVCCLIKELSPTDVNCKSHKSSYTKFCLTCCILLCPECVKIHHEHNDNVFSIIDASKKLRRDIPKCVDSLSAKVIDGTKFVTSFPAKHRELKSVQRRIDVEEKNWHTKIIERAKGLNRQIEQQMTKLDSDCVIQQQYQRNAQETIVTLNTVEKVKYSYTFALLWVCVNKELDKFESNAAKNNILQRVSFQSGVKDHSKLCNMFGSLQYVNIGEDLDDGTLELFKKMKIDDQDEDHRQSETIVEEKETEIQSLKNQIQQAEIIVDEKDTEIQRLKDKIETMLEDKIRSKEDTVKMHCEKLKELQQKSNHFESEKNRISEEFEKVCKERDDLRNRPVLKDEILSEKEIIRTQDNSQEVNILELQQHVQQLKADRDTLSEKNVRICTEMDSIKDGMVQKEEIIKTNQETIKELHQQTQQLKTANDGILEKYNQVCKERDELKNWSMIVDELHSKEENIKAQEKMIDEKIQNQQQESQQLQTEMDELVEKYGKVCKERDDIIDGNQSIQLTFENMERELKKRETEMHAKDQQFRQQVDEKDREISDLNQMLNRHKGMVSDQEKKIKTIKKERDDLQLRSQSIQKVFDDYEQRIEKYQRIQTEKEIEFQSKYVHILNIIKIIYKCNKRLLLL</sequence>
<reference evidence="2" key="1">
    <citation type="submission" date="2018-11" db="EMBL/GenBank/DDBJ databases">
        <authorList>
            <person name="Alioto T."/>
            <person name="Alioto T."/>
        </authorList>
    </citation>
    <scope>NUCLEOTIDE SEQUENCE</scope>
</reference>
<dbReference type="Proteomes" id="UP000596742">
    <property type="component" value="Unassembled WGS sequence"/>
</dbReference>
<comment type="caution">
    <text evidence="2">The sequence shown here is derived from an EMBL/GenBank/DDBJ whole genome shotgun (WGS) entry which is preliminary data.</text>
</comment>
<dbReference type="AlphaFoldDB" id="A0A8B6EF71"/>